<feature type="transmembrane region" description="Helical" evidence="2">
    <location>
        <begin position="430"/>
        <end position="450"/>
    </location>
</feature>
<keyword evidence="2" id="KW-0812">Transmembrane</keyword>
<keyword evidence="4" id="KW-1185">Reference proteome</keyword>
<sequence>MGLRDILRAAATLAALVTLGFSFVGVKMNDPPEQSRSPLTGFPTWHGTIPNEDKEVNYAFVLAALLFTVGASYLSHRATKSPSRSLTGFVTLSTGNEESSVQVNELIQYYIDATTISVVGYIFFDVGKIWAVVGVLHNLLEVALLLTFLQGGRVTKVSFGLYLFVYVCLVILFSVYLDWPKDAIFFRWQGLCSDFGLVIMFVRIFISTKKQLEAFGNRDLHDEELARAQSVVERLAQEQERSGSIDALAIHHPKAGDRIAHTAGPSSATVAVNSPLDYLQSGLKKFVALPPTPPQSHQPKDRSPESTPRSQHQAHFDGETVHVLVGDDSANVDANDCTRPVVRTLSKDKSIWGVEWYNPNQLLILIAASVFHLVGNVLVTIWPRSMYALAAFQFSYGVVFPLYAYYLYVDNHALRQTKVYLPQFTKVKTFTVICLTFIGATLTIRLALYFSTRPASGSVF</sequence>
<evidence type="ECO:0000313" key="4">
    <source>
        <dbReference type="Proteomes" id="UP000193648"/>
    </source>
</evidence>
<keyword evidence="2" id="KW-0472">Membrane</keyword>
<protein>
    <submittedName>
        <fullName evidence="3">Uncharacterized protein</fullName>
    </submittedName>
</protein>
<dbReference type="RefSeq" id="XP_021875330.1">
    <property type="nucleotide sequence ID" value="XM_022028286.1"/>
</dbReference>
<feature type="transmembrane region" description="Helical" evidence="2">
    <location>
        <begin position="7"/>
        <end position="26"/>
    </location>
</feature>
<dbReference type="GeneID" id="33570129"/>
<comment type="caution">
    <text evidence="3">The sequence shown here is derived from an EMBL/GenBank/DDBJ whole genome shotgun (WGS) entry which is preliminary data.</text>
</comment>
<feature type="transmembrane region" description="Helical" evidence="2">
    <location>
        <begin position="362"/>
        <end position="382"/>
    </location>
</feature>
<feature type="transmembrane region" description="Helical" evidence="2">
    <location>
        <begin position="185"/>
        <end position="206"/>
    </location>
</feature>
<evidence type="ECO:0000256" key="2">
    <source>
        <dbReference type="SAM" id="Phobius"/>
    </source>
</evidence>
<evidence type="ECO:0000256" key="1">
    <source>
        <dbReference type="SAM" id="MobiDB-lite"/>
    </source>
</evidence>
<proteinExistence type="predicted"/>
<dbReference type="OrthoDB" id="2327125at2759"/>
<dbReference type="AlphaFoldDB" id="A0A1Y2G5F3"/>
<feature type="transmembrane region" description="Helical" evidence="2">
    <location>
        <begin position="388"/>
        <end position="409"/>
    </location>
</feature>
<reference evidence="3 4" key="1">
    <citation type="submission" date="2016-07" db="EMBL/GenBank/DDBJ databases">
        <title>Pervasive Adenine N6-methylation of Active Genes in Fungi.</title>
        <authorList>
            <consortium name="DOE Joint Genome Institute"/>
            <person name="Mondo S.J."/>
            <person name="Dannebaum R.O."/>
            <person name="Kuo R.C."/>
            <person name="Labutti K."/>
            <person name="Haridas S."/>
            <person name="Kuo A."/>
            <person name="Salamov A."/>
            <person name="Ahrendt S.R."/>
            <person name="Lipzen A."/>
            <person name="Sullivan W."/>
            <person name="Andreopoulos W.B."/>
            <person name="Clum A."/>
            <person name="Lindquist E."/>
            <person name="Daum C."/>
            <person name="Ramamoorthy G.K."/>
            <person name="Gryganskyi A."/>
            <person name="Culley D."/>
            <person name="Magnuson J.K."/>
            <person name="James T.Y."/>
            <person name="O'Malley M.A."/>
            <person name="Stajich J.E."/>
            <person name="Spatafora J.W."/>
            <person name="Visel A."/>
            <person name="Grigoriev I.V."/>
        </authorList>
    </citation>
    <scope>NUCLEOTIDE SEQUENCE [LARGE SCALE GENOMIC DNA]</scope>
    <source>
        <strain evidence="3 4">NRRL 3116</strain>
    </source>
</reference>
<evidence type="ECO:0000313" key="3">
    <source>
        <dbReference type="EMBL" id="ORY95123.1"/>
    </source>
</evidence>
<accession>A0A1Y2G5F3</accession>
<dbReference type="InParanoid" id="A0A1Y2G5F3"/>
<gene>
    <name evidence="3" type="ORF">BCR41DRAFT_390836</name>
</gene>
<dbReference type="EMBL" id="MCFF01000085">
    <property type="protein sequence ID" value="ORY95123.1"/>
    <property type="molecule type" value="Genomic_DNA"/>
</dbReference>
<feature type="region of interest" description="Disordered" evidence="1">
    <location>
        <begin position="289"/>
        <end position="314"/>
    </location>
</feature>
<feature type="transmembrane region" description="Helical" evidence="2">
    <location>
        <begin position="56"/>
        <end position="74"/>
    </location>
</feature>
<feature type="transmembrane region" description="Helical" evidence="2">
    <location>
        <begin position="161"/>
        <end position="179"/>
    </location>
</feature>
<keyword evidence="2" id="KW-1133">Transmembrane helix</keyword>
<name>A0A1Y2G5F3_9FUNG</name>
<dbReference type="Proteomes" id="UP000193648">
    <property type="component" value="Unassembled WGS sequence"/>
</dbReference>
<organism evidence="3 4">
    <name type="scientific">Lobosporangium transversale</name>
    <dbReference type="NCBI Taxonomy" id="64571"/>
    <lineage>
        <taxon>Eukaryota</taxon>
        <taxon>Fungi</taxon>
        <taxon>Fungi incertae sedis</taxon>
        <taxon>Mucoromycota</taxon>
        <taxon>Mortierellomycotina</taxon>
        <taxon>Mortierellomycetes</taxon>
        <taxon>Mortierellales</taxon>
        <taxon>Mortierellaceae</taxon>
        <taxon>Lobosporangium</taxon>
    </lineage>
</organism>